<dbReference type="InterPro" id="IPR053845">
    <property type="entry name" value="DUF6927"/>
</dbReference>
<protein>
    <recommendedName>
        <fullName evidence="1">DUF6927 domain-containing protein</fullName>
    </recommendedName>
</protein>
<dbReference type="EMBL" id="CABVQC010000118">
    <property type="protein sequence ID" value="VWC53623.1"/>
    <property type="molecule type" value="Genomic_DNA"/>
</dbReference>
<reference evidence="2 3" key="1">
    <citation type="submission" date="2019-09" db="EMBL/GenBank/DDBJ databases">
        <authorList>
            <person name="Depoorter E."/>
        </authorList>
    </citation>
    <scope>NUCLEOTIDE SEQUENCE [LARGE SCALE GENOMIC DNA]</scope>
    <source>
        <strain evidence="2">LMG 13014</strain>
    </source>
</reference>
<dbReference type="Pfam" id="PF21992">
    <property type="entry name" value="DUF6927"/>
    <property type="match status" value="1"/>
</dbReference>
<sequence length="236" mass="26532">MGYSGTRNIPGKSAMEMLRHVDTHYAGKKVENDVATYEVVDGKPGRGGLWFVVRMTIKVTGEGFNYAEFVKISRDQKEFCWKPIWEFSDPGETSMPRSLFNQLTPIEKIPAGSGRNLDNAAAWRDAQRRAYEQKSLESAAAPNAGDVIVFRDPIDFQIGNETVTIQRFRVREWGRARRLTPLVGNGEAGFNAKLRRSTWDTNPFEVEGRLADVVPVVDMAVPLPAQQRQLQQAALF</sequence>
<proteinExistence type="predicted"/>
<dbReference type="GeneID" id="99664905"/>
<gene>
    <name evidence="2" type="ORF">BLA13014_08232</name>
</gene>
<organism evidence="2 3">
    <name type="scientific">Burkholderia aenigmatica</name>
    <dbReference type="NCBI Taxonomy" id="2015348"/>
    <lineage>
        <taxon>Bacteria</taxon>
        <taxon>Pseudomonadati</taxon>
        <taxon>Pseudomonadota</taxon>
        <taxon>Betaproteobacteria</taxon>
        <taxon>Burkholderiales</taxon>
        <taxon>Burkholderiaceae</taxon>
        <taxon>Burkholderia</taxon>
        <taxon>Burkholderia cepacia complex</taxon>
    </lineage>
</organism>
<dbReference type="Proteomes" id="UP000494261">
    <property type="component" value="Unassembled WGS sequence"/>
</dbReference>
<dbReference type="AlphaFoldDB" id="A0A6P2SW15"/>
<dbReference type="RefSeq" id="WP_025496159.1">
    <property type="nucleotide sequence ID" value="NZ_CABVQC010000118.1"/>
</dbReference>
<name>A0A6P2SW15_9BURK</name>
<evidence type="ECO:0000313" key="2">
    <source>
        <dbReference type="EMBL" id="VWC53623.1"/>
    </source>
</evidence>
<accession>A0A6P2SW15</accession>
<evidence type="ECO:0000259" key="1">
    <source>
        <dbReference type="Pfam" id="PF21992"/>
    </source>
</evidence>
<feature type="domain" description="DUF6927" evidence="1">
    <location>
        <begin position="118"/>
        <end position="194"/>
    </location>
</feature>
<evidence type="ECO:0000313" key="3">
    <source>
        <dbReference type="Proteomes" id="UP000494261"/>
    </source>
</evidence>